<name>A0ABZ2YA53_9BACT</name>
<keyword evidence="2" id="KW-0540">Nuclease</keyword>
<dbReference type="PANTHER" id="PTHR33397">
    <property type="entry name" value="UPF0331 PROTEIN YUTE"/>
    <property type="match status" value="1"/>
</dbReference>
<dbReference type="InterPro" id="IPR052379">
    <property type="entry name" value="Type_VII_TA_RNase"/>
</dbReference>
<gene>
    <name evidence="5" type="ORF">QBE54_09940</name>
</gene>
<dbReference type="Gene3D" id="1.20.120.580">
    <property type="entry name" value="bsu32300-like"/>
    <property type="match status" value="1"/>
</dbReference>
<proteinExistence type="inferred from homology"/>
<evidence type="ECO:0000313" key="6">
    <source>
        <dbReference type="Proteomes" id="UP001461341"/>
    </source>
</evidence>
<organism evidence="5 6">
    <name type="scientific">Thermatribacter velox</name>
    <dbReference type="NCBI Taxonomy" id="3039681"/>
    <lineage>
        <taxon>Bacteria</taxon>
        <taxon>Pseudomonadati</taxon>
        <taxon>Atribacterota</taxon>
        <taxon>Atribacteria</taxon>
        <taxon>Atribacterales</taxon>
        <taxon>Thermatribacteraceae</taxon>
        <taxon>Thermatribacter</taxon>
    </lineage>
</organism>
<protein>
    <submittedName>
        <fullName evidence="5">DUF86 domain-containing protein</fullName>
    </submittedName>
</protein>
<dbReference type="RefSeq" id="WP_369018040.1">
    <property type="nucleotide sequence ID" value="NZ_CP121689.1"/>
</dbReference>
<evidence type="ECO:0000256" key="4">
    <source>
        <dbReference type="ARBA" id="ARBA00024207"/>
    </source>
</evidence>
<keyword evidence="1" id="KW-1277">Toxin-antitoxin system</keyword>
<evidence type="ECO:0000256" key="3">
    <source>
        <dbReference type="ARBA" id="ARBA00022801"/>
    </source>
</evidence>
<dbReference type="InterPro" id="IPR037038">
    <property type="entry name" value="HepT-like_sf"/>
</dbReference>
<dbReference type="Proteomes" id="UP001461341">
    <property type="component" value="Chromosome"/>
</dbReference>
<dbReference type="InterPro" id="IPR008201">
    <property type="entry name" value="HepT-like"/>
</dbReference>
<dbReference type="Pfam" id="PF01934">
    <property type="entry name" value="HepT-like"/>
    <property type="match status" value="1"/>
</dbReference>
<dbReference type="PANTHER" id="PTHR33397:SF5">
    <property type="entry name" value="RNASE YUTE-RELATED"/>
    <property type="match status" value="1"/>
</dbReference>
<evidence type="ECO:0000256" key="2">
    <source>
        <dbReference type="ARBA" id="ARBA00022722"/>
    </source>
</evidence>
<dbReference type="NCBIfam" id="NF047751">
    <property type="entry name" value="HepT_toxin"/>
    <property type="match status" value="1"/>
</dbReference>
<keyword evidence="6" id="KW-1185">Reference proteome</keyword>
<evidence type="ECO:0000256" key="1">
    <source>
        <dbReference type="ARBA" id="ARBA00022649"/>
    </source>
</evidence>
<accession>A0ABZ2YA53</accession>
<dbReference type="EMBL" id="CP121689">
    <property type="protein sequence ID" value="WZL75890.1"/>
    <property type="molecule type" value="Genomic_DNA"/>
</dbReference>
<evidence type="ECO:0000313" key="5">
    <source>
        <dbReference type="EMBL" id="WZL75890.1"/>
    </source>
</evidence>
<sequence>MDRERILSKIAELEGYLEELRTILPKDFEEFQKIEKKRACERLLQIAIEAVMDICYLLVRDLRLGLPSDEEDILDKIEEAGIIQGELQETLRKMRGFRNILVHEYGRVDDWIVYQMTTQGFESFDRFRKTVLRFLYSG</sequence>
<keyword evidence="3" id="KW-0378">Hydrolase</keyword>
<reference evidence="5 6" key="1">
    <citation type="submission" date="2023-03" db="EMBL/GenBank/DDBJ databases">
        <title>Novel Species.</title>
        <authorList>
            <person name="Ma S."/>
        </authorList>
    </citation>
    <scope>NUCLEOTIDE SEQUENCE [LARGE SCALE GENOMIC DNA]</scope>
    <source>
        <strain evidence="5 6">B11</strain>
    </source>
</reference>
<comment type="similarity">
    <text evidence="4">Belongs to the HepT RNase toxin family.</text>
</comment>